<evidence type="ECO:0000256" key="5">
    <source>
        <dbReference type="ARBA" id="ARBA00022801"/>
    </source>
</evidence>
<dbReference type="InterPro" id="IPR051464">
    <property type="entry name" value="Peptidase_M42_aminopept"/>
</dbReference>
<sequence>MKAQEFKNRLKKYMSIEAMSRYEEPVANELRENISNQYEVSRDKFGSIIFFKKSKKQNAPKVMIAAHMDEVGYVVKSINKLGQILLSPIGGIW</sequence>
<dbReference type="Proteomes" id="UP000257559">
    <property type="component" value="Chromosome"/>
</dbReference>
<dbReference type="Gene3D" id="2.40.30.40">
    <property type="entry name" value="Peptidase M42, domain 2"/>
    <property type="match status" value="1"/>
</dbReference>
<dbReference type="KEGG" id="medw:NCTC10132_00483"/>
<keyword evidence="3" id="KW-0645">Protease</keyword>
<dbReference type="InterPro" id="IPR023367">
    <property type="entry name" value="Peptidase_M42_dom2"/>
</dbReference>
<accession>A0A3B0PUS0</accession>
<evidence type="ECO:0000256" key="2">
    <source>
        <dbReference type="ARBA" id="ARBA00022438"/>
    </source>
</evidence>
<dbReference type="SUPFAM" id="SSF53187">
    <property type="entry name" value="Zn-dependent exopeptidases"/>
    <property type="match status" value="1"/>
</dbReference>
<protein>
    <submittedName>
        <fullName evidence="6">Glutamyl aminopeptidase</fullName>
        <ecNumber evidence="6">3.4.11.7</ecNumber>
    </submittedName>
</protein>
<dbReference type="GO" id="GO:0006508">
    <property type="term" value="P:proteolysis"/>
    <property type="evidence" value="ECO:0007669"/>
    <property type="project" value="UniProtKB-KW"/>
</dbReference>
<name>A0A3B0PUS0_9BACT</name>
<dbReference type="Gene3D" id="3.40.630.10">
    <property type="entry name" value="Zn peptidases"/>
    <property type="match status" value="1"/>
</dbReference>
<dbReference type="EMBL" id="LS991951">
    <property type="protein sequence ID" value="SYV97124.1"/>
    <property type="molecule type" value="Genomic_DNA"/>
</dbReference>
<evidence type="ECO:0000256" key="1">
    <source>
        <dbReference type="ARBA" id="ARBA00006272"/>
    </source>
</evidence>
<reference evidence="7" key="1">
    <citation type="submission" date="2018-06" db="EMBL/GenBank/DDBJ databases">
        <authorList>
            <consortium name="Pathogen Informatics"/>
        </authorList>
    </citation>
    <scope>NUCLEOTIDE SEQUENCE [LARGE SCALE GENOMIC DNA]</scope>
    <source>
        <strain evidence="7">NCTC10132</strain>
    </source>
</reference>
<evidence type="ECO:0000313" key="7">
    <source>
        <dbReference type="Proteomes" id="UP000257559"/>
    </source>
</evidence>
<proteinExistence type="inferred from homology"/>
<feature type="non-terminal residue" evidence="6">
    <location>
        <position position="93"/>
    </location>
</feature>
<keyword evidence="2 6" id="KW-0031">Aminopeptidase</keyword>
<evidence type="ECO:0000256" key="4">
    <source>
        <dbReference type="ARBA" id="ARBA00022723"/>
    </source>
</evidence>
<dbReference type="EC" id="3.4.11.7" evidence="6"/>
<keyword evidence="5 6" id="KW-0378">Hydrolase</keyword>
<dbReference type="GO" id="GO:0046872">
    <property type="term" value="F:metal ion binding"/>
    <property type="evidence" value="ECO:0007669"/>
    <property type="project" value="UniProtKB-KW"/>
</dbReference>
<organism evidence="6 7">
    <name type="scientific">Mycoplasmopsis edwardii</name>
    <dbReference type="NCBI Taxonomy" id="53558"/>
    <lineage>
        <taxon>Bacteria</taxon>
        <taxon>Bacillati</taxon>
        <taxon>Mycoplasmatota</taxon>
        <taxon>Mycoplasmoidales</taxon>
        <taxon>Metamycoplasmataceae</taxon>
        <taxon>Mycoplasmopsis</taxon>
    </lineage>
</organism>
<gene>
    <name evidence="6" type="primary">pepA_1</name>
    <name evidence="6" type="ORF">NCTC10132_00483</name>
</gene>
<keyword evidence="7" id="KW-1185">Reference proteome</keyword>
<evidence type="ECO:0000256" key="3">
    <source>
        <dbReference type="ARBA" id="ARBA00022670"/>
    </source>
</evidence>
<keyword evidence="4" id="KW-0479">Metal-binding</keyword>
<dbReference type="GO" id="GO:0004230">
    <property type="term" value="F:glutamyl aminopeptidase activity"/>
    <property type="evidence" value="ECO:0007669"/>
    <property type="project" value="UniProtKB-EC"/>
</dbReference>
<dbReference type="AlphaFoldDB" id="A0A3B0PUS0"/>
<dbReference type="PANTHER" id="PTHR32481:SF0">
    <property type="entry name" value="AMINOPEPTIDASE YPDE-RELATED"/>
    <property type="match status" value="1"/>
</dbReference>
<comment type="similarity">
    <text evidence="1">Belongs to the peptidase M42 family.</text>
</comment>
<dbReference type="PANTHER" id="PTHR32481">
    <property type="entry name" value="AMINOPEPTIDASE"/>
    <property type="match status" value="1"/>
</dbReference>
<evidence type="ECO:0000313" key="6">
    <source>
        <dbReference type="EMBL" id="SYV97124.1"/>
    </source>
</evidence>
<dbReference type="Pfam" id="PF05343">
    <property type="entry name" value="Peptidase_M42"/>
    <property type="match status" value="1"/>
</dbReference>
<dbReference type="InterPro" id="IPR008007">
    <property type="entry name" value="Peptidase_M42"/>
</dbReference>